<accession>A0AAV3ZD46</accession>
<dbReference type="SUPFAM" id="SSF53098">
    <property type="entry name" value="Ribonuclease H-like"/>
    <property type="match status" value="1"/>
</dbReference>
<comment type="subcellular location">
    <subcellularLocation>
        <location evidence="1 15">Nucleus</location>
    </subcellularLocation>
</comment>
<keyword evidence="12 15" id="KW-0411">Iron-sulfur</keyword>
<dbReference type="InterPro" id="IPR006172">
    <property type="entry name" value="DNA-dir_DNA_pol_B"/>
</dbReference>
<evidence type="ECO:0000256" key="3">
    <source>
        <dbReference type="ARBA" id="ARBA00022485"/>
    </source>
</evidence>
<feature type="region of interest" description="Disordered" evidence="16">
    <location>
        <begin position="1"/>
        <end position="31"/>
    </location>
</feature>
<evidence type="ECO:0000256" key="9">
    <source>
        <dbReference type="ARBA" id="ARBA00022833"/>
    </source>
</evidence>
<keyword evidence="4 15" id="KW-0808">Transferase</keyword>
<keyword evidence="11 15" id="KW-0408">Iron</keyword>
<dbReference type="SUPFAM" id="SSF56672">
    <property type="entry name" value="DNA/RNA polymerases"/>
    <property type="match status" value="1"/>
</dbReference>
<dbReference type="GO" id="GO:0006287">
    <property type="term" value="P:base-excision repair, gap-filling"/>
    <property type="evidence" value="ECO:0007669"/>
    <property type="project" value="TreeGrafter"/>
</dbReference>
<dbReference type="GO" id="GO:0000166">
    <property type="term" value="F:nucleotide binding"/>
    <property type="evidence" value="ECO:0007669"/>
    <property type="project" value="InterPro"/>
</dbReference>
<dbReference type="InterPro" id="IPR006133">
    <property type="entry name" value="DNA-dir_DNA_pol_B_exonuc"/>
</dbReference>
<comment type="cofactor">
    <cofactor evidence="15">
        <name>[4Fe-4S] cluster</name>
        <dbReference type="ChEBI" id="CHEBI:49883"/>
    </cofactor>
</comment>
<evidence type="ECO:0000256" key="16">
    <source>
        <dbReference type="SAM" id="MobiDB-lite"/>
    </source>
</evidence>
<dbReference type="Proteomes" id="UP000735302">
    <property type="component" value="Unassembled WGS sequence"/>
</dbReference>
<dbReference type="GO" id="GO:0008622">
    <property type="term" value="C:epsilon DNA polymerase complex"/>
    <property type="evidence" value="ECO:0007669"/>
    <property type="project" value="InterPro"/>
</dbReference>
<comment type="function">
    <text evidence="15">DNA polymerase II participates in chromosomal DNA replication.</text>
</comment>
<evidence type="ECO:0000256" key="11">
    <source>
        <dbReference type="ARBA" id="ARBA00023004"/>
    </source>
</evidence>
<evidence type="ECO:0000256" key="10">
    <source>
        <dbReference type="ARBA" id="ARBA00022932"/>
    </source>
</evidence>
<evidence type="ECO:0000313" key="19">
    <source>
        <dbReference type="Proteomes" id="UP000735302"/>
    </source>
</evidence>
<dbReference type="InterPro" id="IPR029703">
    <property type="entry name" value="POL2"/>
</dbReference>
<protein>
    <recommendedName>
        <fullName evidence="15">DNA polymerase epsilon catalytic subunit</fullName>
        <ecNumber evidence="15">2.7.7.7</ecNumber>
    </recommendedName>
</protein>
<dbReference type="PANTHER" id="PTHR10670">
    <property type="entry name" value="DNA POLYMERASE EPSILON CATALYTIC SUBUNIT A"/>
    <property type="match status" value="1"/>
</dbReference>
<evidence type="ECO:0000256" key="12">
    <source>
        <dbReference type="ARBA" id="ARBA00023014"/>
    </source>
</evidence>
<dbReference type="AlphaFoldDB" id="A0AAV3ZD46"/>
<evidence type="ECO:0000256" key="8">
    <source>
        <dbReference type="ARBA" id="ARBA00022771"/>
    </source>
</evidence>
<keyword evidence="6 15" id="KW-0235">DNA replication</keyword>
<keyword evidence="13 15" id="KW-0238">DNA-binding</keyword>
<dbReference type="InterPro" id="IPR043502">
    <property type="entry name" value="DNA/RNA_pol_sf"/>
</dbReference>
<comment type="similarity">
    <text evidence="2 15">Belongs to the DNA polymerase type-B family.</text>
</comment>
<gene>
    <name evidence="18" type="ORF">PoB_001881900</name>
</gene>
<comment type="caution">
    <text evidence="18">The sequence shown here is derived from an EMBL/GenBank/DDBJ whole genome shotgun (WGS) entry which is preliminary data.</text>
</comment>
<dbReference type="GO" id="GO:0051539">
    <property type="term" value="F:4 iron, 4 sulfur cluster binding"/>
    <property type="evidence" value="ECO:0007669"/>
    <property type="project" value="UniProtKB-KW"/>
</dbReference>
<dbReference type="CDD" id="cd05779">
    <property type="entry name" value="DNA_polB_epsilon_exo"/>
    <property type="match status" value="1"/>
</dbReference>
<dbReference type="Pfam" id="PF03104">
    <property type="entry name" value="DNA_pol_B_exo1"/>
    <property type="match status" value="1"/>
</dbReference>
<proteinExistence type="inferred from homology"/>
<keyword evidence="8 15" id="KW-0863">Zinc-finger</keyword>
<evidence type="ECO:0000256" key="2">
    <source>
        <dbReference type="ARBA" id="ARBA00005755"/>
    </source>
</evidence>
<feature type="compositionally biased region" description="Polar residues" evidence="16">
    <location>
        <begin position="1"/>
        <end position="13"/>
    </location>
</feature>
<evidence type="ECO:0000256" key="15">
    <source>
        <dbReference type="RuleBase" id="RU365029"/>
    </source>
</evidence>
<evidence type="ECO:0000256" key="1">
    <source>
        <dbReference type="ARBA" id="ARBA00004123"/>
    </source>
</evidence>
<dbReference type="InterPro" id="IPR036397">
    <property type="entry name" value="RNaseH_sf"/>
</dbReference>
<comment type="catalytic activity">
    <reaction evidence="15">
        <text>DNA(n) + a 2'-deoxyribonucleoside 5'-triphosphate = DNA(n+1) + diphosphate</text>
        <dbReference type="Rhea" id="RHEA:22508"/>
        <dbReference type="Rhea" id="RHEA-COMP:17339"/>
        <dbReference type="Rhea" id="RHEA-COMP:17340"/>
        <dbReference type="ChEBI" id="CHEBI:33019"/>
        <dbReference type="ChEBI" id="CHEBI:61560"/>
        <dbReference type="ChEBI" id="CHEBI:173112"/>
        <dbReference type="EC" id="2.7.7.7"/>
    </reaction>
</comment>
<sequence length="828" mass="94557">MVLQNTGKFQASYSKEGEPGDSGGTREDSTEKRLKVSVLNDEIDTRFGYSRYKDTAEKTGWLINMHPTDILDADKRLVSAVDYYFLQEDGGRFKATLPFKPYFYVAAKPECEREVASYLSKRFSGKIAAIETVHKEDLDLANHLVGLKQSYIKLSFFSVEELVKVRKEIFPAVRKNKERENNMNEYTSMLMSHYGGEDAHAVSKKISDQMENIVDISYFGHHWLVNVACMNRALELQNHIKMFVKDVRNKTGLKPSCKFFATAKEYLADQFLKGKTGGKEYDVPYHVRVSIDLKIFVGHWYSVKGRGSNEIEIHRREDLVAWPDPVVLAFDIETTKLPLKFPDPQTDQVMMISYMIDGQGFLICNSEIVSQQVEDFEYTPRPEFEGPFIVHNMPDEKSVLVKFFEHIQEVKPHVFSTYNGDFFDWPFIETRAAIHDIDMFREIGFQKDSQGEYKSRPASHMDCFRWVKRDSYLPMGSQNLKAVAKAKLRYDPVELDPEEMCRMASEQPQVLANYSVSDAVATYYLYMKYVHPFIFALCTIIPLEPDEVLRKGSGTLCEVLLMVQAYHANIIYPNKQETALNKMTSDGHVLDSETYVGGHVEALESGVFRSDLPCRFRMQRATIKHCLPDLTVTRIISLENLRRRETTRVLRATVTYSPNYPTDITPSPHFRTAALAGGCVYSPVITLSRITLTIEPTQTMPVSVCHFPSPPRLTTALSTASAVGVVIFTHPVPAAFQMLHDAVERTMKHAIEEEEKIPMSSVTNFDEVCKDVKEKLLHLRDTPYRLENPIIYHLDVAAMYPNIILTNRLQDCECNLALVGVIPLNRLC</sequence>
<dbReference type="GO" id="GO:0003677">
    <property type="term" value="F:DNA binding"/>
    <property type="evidence" value="ECO:0007669"/>
    <property type="project" value="UniProtKB-KW"/>
</dbReference>
<dbReference type="PANTHER" id="PTHR10670:SF0">
    <property type="entry name" value="DNA POLYMERASE EPSILON CATALYTIC SUBUNIT A"/>
    <property type="match status" value="1"/>
</dbReference>
<dbReference type="GO" id="GO:0008270">
    <property type="term" value="F:zinc ion binding"/>
    <property type="evidence" value="ECO:0007669"/>
    <property type="project" value="UniProtKB-KW"/>
</dbReference>
<dbReference type="SMART" id="SM00486">
    <property type="entry name" value="POLBc"/>
    <property type="match status" value="1"/>
</dbReference>
<keyword evidence="5 15" id="KW-0548">Nucleotidyltransferase</keyword>
<keyword evidence="7 15" id="KW-0479">Metal-binding</keyword>
<keyword evidence="14 15" id="KW-0539">Nucleus</keyword>
<dbReference type="EMBL" id="BLXT01002238">
    <property type="protein sequence ID" value="GFN92313.1"/>
    <property type="molecule type" value="Genomic_DNA"/>
</dbReference>
<dbReference type="InterPro" id="IPR012337">
    <property type="entry name" value="RNaseH-like_sf"/>
</dbReference>
<dbReference type="FunFam" id="3.30.420.10:FF:000010">
    <property type="entry name" value="DNA polymerase epsilon catalytic subunit"/>
    <property type="match status" value="1"/>
</dbReference>
<reference evidence="18 19" key="1">
    <citation type="journal article" date="2021" name="Elife">
        <title>Chloroplast acquisition without the gene transfer in kleptoplastic sea slugs, Plakobranchus ocellatus.</title>
        <authorList>
            <person name="Maeda T."/>
            <person name="Takahashi S."/>
            <person name="Yoshida T."/>
            <person name="Shimamura S."/>
            <person name="Takaki Y."/>
            <person name="Nagai Y."/>
            <person name="Toyoda A."/>
            <person name="Suzuki Y."/>
            <person name="Arimoto A."/>
            <person name="Ishii H."/>
            <person name="Satoh N."/>
            <person name="Nishiyama T."/>
            <person name="Hasebe M."/>
            <person name="Maruyama T."/>
            <person name="Minagawa J."/>
            <person name="Obokata J."/>
            <person name="Shigenobu S."/>
        </authorList>
    </citation>
    <scope>NUCLEOTIDE SEQUENCE [LARGE SCALE GENOMIC DNA]</scope>
</reference>
<dbReference type="EC" id="2.7.7.7" evidence="15"/>
<evidence type="ECO:0000256" key="7">
    <source>
        <dbReference type="ARBA" id="ARBA00022723"/>
    </source>
</evidence>
<keyword evidence="10 15" id="KW-0239">DNA-directed DNA polymerase</keyword>
<dbReference type="GO" id="GO:0003887">
    <property type="term" value="F:DNA-directed DNA polymerase activity"/>
    <property type="evidence" value="ECO:0007669"/>
    <property type="project" value="UniProtKB-KW"/>
</dbReference>
<evidence type="ECO:0000256" key="6">
    <source>
        <dbReference type="ARBA" id="ARBA00022705"/>
    </source>
</evidence>
<dbReference type="GO" id="GO:0045004">
    <property type="term" value="P:DNA replication proofreading"/>
    <property type="evidence" value="ECO:0007669"/>
    <property type="project" value="TreeGrafter"/>
</dbReference>
<evidence type="ECO:0000256" key="5">
    <source>
        <dbReference type="ARBA" id="ARBA00022695"/>
    </source>
</evidence>
<organism evidence="18 19">
    <name type="scientific">Plakobranchus ocellatus</name>
    <dbReference type="NCBI Taxonomy" id="259542"/>
    <lineage>
        <taxon>Eukaryota</taxon>
        <taxon>Metazoa</taxon>
        <taxon>Spiralia</taxon>
        <taxon>Lophotrochozoa</taxon>
        <taxon>Mollusca</taxon>
        <taxon>Gastropoda</taxon>
        <taxon>Heterobranchia</taxon>
        <taxon>Euthyneura</taxon>
        <taxon>Panpulmonata</taxon>
        <taxon>Sacoglossa</taxon>
        <taxon>Placobranchoidea</taxon>
        <taxon>Plakobranchidae</taxon>
        <taxon>Plakobranchus</taxon>
    </lineage>
</organism>
<name>A0AAV3ZD46_9GAST</name>
<dbReference type="GO" id="GO:0006272">
    <property type="term" value="P:leading strand elongation"/>
    <property type="evidence" value="ECO:0007669"/>
    <property type="project" value="TreeGrafter"/>
</dbReference>
<evidence type="ECO:0000259" key="17">
    <source>
        <dbReference type="Pfam" id="PF03104"/>
    </source>
</evidence>
<evidence type="ECO:0000313" key="18">
    <source>
        <dbReference type="EMBL" id="GFN92313.1"/>
    </source>
</evidence>
<keyword evidence="3 15" id="KW-0004">4Fe-4S</keyword>
<evidence type="ECO:0000256" key="14">
    <source>
        <dbReference type="ARBA" id="ARBA00023242"/>
    </source>
</evidence>
<keyword evidence="9 15" id="KW-0862">Zinc</keyword>
<evidence type="ECO:0000256" key="13">
    <source>
        <dbReference type="ARBA" id="ARBA00023125"/>
    </source>
</evidence>
<dbReference type="Gene3D" id="3.30.342.10">
    <property type="entry name" value="DNA Polymerase, chain B, domain 1"/>
    <property type="match status" value="1"/>
</dbReference>
<dbReference type="GO" id="GO:0000278">
    <property type="term" value="P:mitotic cell cycle"/>
    <property type="evidence" value="ECO:0007669"/>
    <property type="project" value="TreeGrafter"/>
</dbReference>
<keyword evidence="19" id="KW-1185">Reference proteome</keyword>
<dbReference type="Gene3D" id="3.30.420.10">
    <property type="entry name" value="Ribonuclease H-like superfamily/Ribonuclease H"/>
    <property type="match status" value="1"/>
</dbReference>
<feature type="domain" description="DNA-directed DNA polymerase family B exonuclease" evidence="17">
    <location>
        <begin position="280"/>
        <end position="483"/>
    </location>
</feature>
<dbReference type="GO" id="GO:0008310">
    <property type="term" value="F:single-stranded DNA 3'-5' DNA exonuclease activity"/>
    <property type="evidence" value="ECO:0007669"/>
    <property type="project" value="TreeGrafter"/>
</dbReference>
<dbReference type="GO" id="GO:0006297">
    <property type="term" value="P:nucleotide-excision repair, DNA gap filling"/>
    <property type="evidence" value="ECO:0007669"/>
    <property type="project" value="TreeGrafter"/>
</dbReference>
<evidence type="ECO:0000256" key="4">
    <source>
        <dbReference type="ARBA" id="ARBA00022679"/>
    </source>
</evidence>